<proteinExistence type="predicted"/>
<dbReference type="PROSITE" id="PS00678">
    <property type="entry name" value="WD_REPEATS_1"/>
    <property type="match status" value="6"/>
</dbReference>
<dbReference type="OMA" id="ICCYSES"/>
<organism evidence="4 5">
    <name type="scientific">Paramecium octaurelia</name>
    <dbReference type="NCBI Taxonomy" id="43137"/>
    <lineage>
        <taxon>Eukaryota</taxon>
        <taxon>Sar</taxon>
        <taxon>Alveolata</taxon>
        <taxon>Ciliophora</taxon>
        <taxon>Intramacronucleata</taxon>
        <taxon>Oligohymenophorea</taxon>
        <taxon>Peniculida</taxon>
        <taxon>Parameciidae</taxon>
        <taxon>Paramecium</taxon>
    </lineage>
</organism>
<accession>A0A8S1V731</accession>
<keyword evidence="5" id="KW-1185">Reference proteome</keyword>
<feature type="repeat" description="WD" evidence="3">
    <location>
        <begin position="776"/>
        <end position="817"/>
    </location>
</feature>
<feature type="repeat" description="WD" evidence="3">
    <location>
        <begin position="352"/>
        <end position="393"/>
    </location>
</feature>
<dbReference type="PROSITE" id="PS50294">
    <property type="entry name" value="WD_REPEATS_REGION"/>
    <property type="match status" value="9"/>
</dbReference>
<dbReference type="Pfam" id="PF00400">
    <property type="entry name" value="WD40"/>
    <property type="match status" value="9"/>
</dbReference>
<dbReference type="InterPro" id="IPR001646">
    <property type="entry name" value="5peptide_repeat"/>
</dbReference>
<dbReference type="InterPro" id="IPR001680">
    <property type="entry name" value="WD40_rpt"/>
</dbReference>
<reference evidence="4" key="1">
    <citation type="submission" date="2021-01" db="EMBL/GenBank/DDBJ databases">
        <authorList>
            <consortium name="Genoscope - CEA"/>
            <person name="William W."/>
        </authorList>
    </citation>
    <scope>NUCLEOTIDE SEQUENCE</scope>
</reference>
<dbReference type="EMBL" id="CAJJDP010000058">
    <property type="protein sequence ID" value="CAD8171792.1"/>
    <property type="molecule type" value="Genomic_DNA"/>
</dbReference>
<feature type="repeat" description="WD" evidence="3">
    <location>
        <begin position="608"/>
        <end position="649"/>
    </location>
</feature>
<evidence type="ECO:0000313" key="4">
    <source>
        <dbReference type="EMBL" id="CAD8171792.1"/>
    </source>
</evidence>
<feature type="repeat" description="WD" evidence="3">
    <location>
        <begin position="650"/>
        <end position="691"/>
    </location>
</feature>
<dbReference type="OrthoDB" id="339900at2759"/>
<sequence length="893" mass="101402">MTDCLMDEKANVCPERPQKNSYLLNDGGHEGPIMTNPKADVTKQNQRKYFQIFFKYQREFKCFRTKNYDYGYCSIFFSFDNKAIHPQSLFFLTTINSKIHQTFRIIYLCRYQQKHKTQYKQQKINLNQKKKKKKMNCINKKGKCLFWFIESLKDIDVEILSLIIQILQKEKVSDSLGFLQKFSYQEHYNEYNFEFENCQTFEKWWRIDAVKNSMKMNTNILLKLTKCDFFLNNYSYPIYQEIRNALIVKISKEQKIIKFLIFLVHLTSIDDRFIQCGSNSLYLLVQLKVNLTNKNFQNIKIKHTNLIGAELMRCNLSGSEFENVDITDINLNGAILINCRWKNLRINKPSYLSGHAEQVNSVCFSPDCASLASCSNDNSICLWDLKKRKIRSRLQGRSMSKRVCFANKSTTLASCNGNFVDLWNLQTGKKISKLTGHSKNIQQICFSSNYELLAYGDEDSTIYLWDVKRGKLNSKLDGQINHLQSICFSPDSTMLGAGGGGLFQKGKNSLRLWDLRTGEQKANLDGHYSVVYTVCFSPDGITLAFGCRNNSIHLWDVKTGQYKAKLDGHSNEVNSICYSPDGTTLASGSGDKSIRLWNVKTGQQVAKFQGHASGVLSVCFSPDGTKLASGSEDLTIRLWDISKEQQKAKSDGHLYAVQSICFSPDGAILASTNNDQYIYLWDVKTGCQKAQLVGHSNIVRSVYFSPDGMTLASCSDDNSIRLWNVQTGQQKTKLDGHKRFVQSLSISSDGITLASGSGDQTVRLWDISTGQEKAKLEGHKYVVEYVCFSPDGTTLASGGYDGSFLLWNVKTGQQILPSYQRYNSLLSQLKAPLEMMAQKQNIINNNKILRISKNPGFQVQGALILKGEFLNYLGVNLLSLFKSKGSCILKSKI</sequence>
<dbReference type="AlphaFoldDB" id="A0A8S1V731"/>
<evidence type="ECO:0000256" key="2">
    <source>
        <dbReference type="ARBA" id="ARBA00022737"/>
    </source>
</evidence>
<keyword evidence="2" id="KW-0677">Repeat</keyword>
<feature type="repeat" description="WD" evidence="3">
    <location>
        <begin position="692"/>
        <end position="733"/>
    </location>
</feature>
<evidence type="ECO:0000256" key="3">
    <source>
        <dbReference type="PROSITE-ProRule" id="PRU00221"/>
    </source>
</evidence>
<dbReference type="PANTHER" id="PTHR22847">
    <property type="entry name" value="WD40 REPEAT PROTEIN"/>
    <property type="match status" value="1"/>
</dbReference>
<dbReference type="Pfam" id="PF00805">
    <property type="entry name" value="Pentapeptide"/>
    <property type="match status" value="1"/>
</dbReference>
<gene>
    <name evidence="4" type="ORF">POCTA_138.1.T0590025</name>
</gene>
<dbReference type="GO" id="GO:1990234">
    <property type="term" value="C:transferase complex"/>
    <property type="evidence" value="ECO:0007669"/>
    <property type="project" value="UniProtKB-ARBA"/>
</dbReference>
<feature type="repeat" description="WD" evidence="3">
    <location>
        <begin position="524"/>
        <end position="565"/>
    </location>
</feature>
<protein>
    <recommendedName>
        <fullName evidence="6">WD-40 repeat protein</fullName>
    </recommendedName>
</protein>
<evidence type="ECO:0008006" key="6">
    <source>
        <dbReference type="Google" id="ProtNLM"/>
    </source>
</evidence>
<comment type="caution">
    <text evidence="4">The sequence shown here is derived from an EMBL/GenBank/DDBJ whole genome shotgun (WGS) entry which is preliminary data.</text>
</comment>
<name>A0A8S1V731_PAROT</name>
<dbReference type="Proteomes" id="UP000683925">
    <property type="component" value="Unassembled WGS sequence"/>
</dbReference>
<dbReference type="SMART" id="SM00320">
    <property type="entry name" value="WD40"/>
    <property type="match status" value="10"/>
</dbReference>
<dbReference type="PROSITE" id="PS50082">
    <property type="entry name" value="WD_REPEATS_2"/>
    <property type="match status" value="9"/>
</dbReference>
<dbReference type="PANTHER" id="PTHR22847:SF637">
    <property type="entry name" value="WD REPEAT DOMAIN 5B"/>
    <property type="match status" value="1"/>
</dbReference>
<dbReference type="InterPro" id="IPR019775">
    <property type="entry name" value="WD40_repeat_CS"/>
</dbReference>
<dbReference type="CDD" id="cd00200">
    <property type="entry name" value="WD40"/>
    <property type="match status" value="2"/>
</dbReference>
<keyword evidence="1 3" id="KW-0853">WD repeat</keyword>
<feature type="repeat" description="WD" evidence="3">
    <location>
        <begin position="734"/>
        <end position="775"/>
    </location>
</feature>
<feature type="repeat" description="WD" evidence="3">
    <location>
        <begin position="434"/>
        <end position="475"/>
    </location>
</feature>
<evidence type="ECO:0000313" key="5">
    <source>
        <dbReference type="Proteomes" id="UP000683925"/>
    </source>
</evidence>
<feature type="repeat" description="WD" evidence="3">
    <location>
        <begin position="566"/>
        <end position="607"/>
    </location>
</feature>
<evidence type="ECO:0000256" key="1">
    <source>
        <dbReference type="ARBA" id="ARBA00022574"/>
    </source>
</evidence>